<protein>
    <submittedName>
        <fullName evidence="3">Uncharacterized protein</fullName>
    </submittedName>
</protein>
<keyword evidence="1" id="KW-1133">Transmembrane helix</keyword>
<keyword evidence="1" id="KW-0812">Transmembrane</keyword>
<dbReference type="AlphaFoldDB" id="A0A6N3T6K8"/>
<gene>
    <name evidence="2" type="ORF">Abin_026_096</name>
    <name evidence="3" type="ORF">AIN02nite_15930</name>
</gene>
<organism evidence="3 5">
    <name type="scientific">Acetobacter indonesiensis</name>
    <dbReference type="NCBI Taxonomy" id="104101"/>
    <lineage>
        <taxon>Bacteria</taxon>
        <taxon>Pseudomonadati</taxon>
        <taxon>Pseudomonadota</taxon>
        <taxon>Alphaproteobacteria</taxon>
        <taxon>Acetobacterales</taxon>
        <taxon>Acetobacteraceae</taxon>
        <taxon>Acetobacter</taxon>
    </lineage>
</organism>
<accession>A0A6N3T6K8</accession>
<dbReference type="EMBL" id="BJXQ01000007">
    <property type="protein sequence ID" value="GEN03568.1"/>
    <property type="molecule type" value="Genomic_DNA"/>
</dbReference>
<dbReference type="Proteomes" id="UP000321104">
    <property type="component" value="Unassembled WGS sequence"/>
</dbReference>
<proteinExistence type="predicted"/>
<comment type="caution">
    <text evidence="3">The sequence shown here is derived from an EMBL/GenBank/DDBJ whole genome shotgun (WGS) entry which is preliminary data.</text>
</comment>
<dbReference type="RefSeq" id="WP_179194016.1">
    <property type="nucleotide sequence ID" value="NZ_JAJAOC010000002.1"/>
</dbReference>
<reference evidence="2 4" key="1">
    <citation type="submission" date="2012-11" db="EMBL/GenBank/DDBJ databases">
        <title>Whole genome sequence of Acetobacter indonesiensis 5H-1.</title>
        <authorList>
            <person name="Azuma Y."/>
            <person name="Higashiura N."/>
            <person name="Hirakawa H."/>
            <person name="Matsushita K."/>
        </authorList>
    </citation>
    <scope>NUCLEOTIDE SEQUENCE [LARGE SCALE GENOMIC DNA]</scope>
    <source>
        <strain evidence="2 4">5H-1</strain>
    </source>
</reference>
<sequence>MGMFAILIVMGLDIILVGLKLNELSFPAFVVAFVVPAVLMAGYVLQGIKQDNLSIH</sequence>
<dbReference type="EMBL" id="BAMW01000026">
    <property type="protein sequence ID" value="GAN63450.1"/>
    <property type="molecule type" value="Genomic_DNA"/>
</dbReference>
<evidence type="ECO:0000313" key="2">
    <source>
        <dbReference type="EMBL" id="GAN63450.1"/>
    </source>
</evidence>
<keyword evidence="1" id="KW-0472">Membrane</keyword>
<dbReference type="Proteomes" id="UP000032673">
    <property type="component" value="Unassembled WGS sequence"/>
</dbReference>
<evidence type="ECO:0000313" key="4">
    <source>
        <dbReference type="Proteomes" id="UP000032673"/>
    </source>
</evidence>
<reference evidence="3 5" key="2">
    <citation type="submission" date="2019-07" db="EMBL/GenBank/DDBJ databases">
        <title>Whole genome shotgun sequence of Acetobacter indonesiensis NBRC 16471.</title>
        <authorList>
            <person name="Hosoyama A."/>
            <person name="Uohara A."/>
            <person name="Ohji S."/>
            <person name="Ichikawa N."/>
        </authorList>
    </citation>
    <scope>NUCLEOTIDE SEQUENCE [LARGE SCALE GENOMIC DNA]</scope>
    <source>
        <strain evidence="3 5">NBRC 16471</strain>
    </source>
</reference>
<evidence type="ECO:0000313" key="3">
    <source>
        <dbReference type="EMBL" id="GEN03568.1"/>
    </source>
</evidence>
<evidence type="ECO:0000313" key="5">
    <source>
        <dbReference type="Proteomes" id="UP000321104"/>
    </source>
</evidence>
<feature type="transmembrane region" description="Helical" evidence="1">
    <location>
        <begin position="26"/>
        <end position="45"/>
    </location>
</feature>
<name>A0A6N3T6K8_9PROT</name>
<keyword evidence="4" id="KW-1185">Reference proteome</keyword>
<evidence type="ECO:0000256" key="1">
    <source>
        <dbReference type="SAM" id="Phobius"/>
    </source>
</evidence>